<dbReference type="PANTHER" id="PTHR46565">
    <property type="entry name" value="COLD SHOCK DOMAIN PROTEIN 2"/>
    <property type="match status" value="1"/>
</dbReference>
<dbReference type="InterPro" id="IPR002059">
    <property type="entry name" value="CSP_DNA-bd"/>
</dbReference>
<organism evidence="2 3">
    <name type="scientific">Glacieibacterium arshaanense</name>
    <dbReference type="NCBI Taxonomy" id="2511025"/>
    <lineage>
        <taxon>Bacteria</taxon>
        <taxon>Pseudomonadati</taxon>
        <taxon>Pseudomonadota</taxon>
        <taxon>Alphaproteobacteria</taxon>
        <taxon>Sphingomonadales</taxon>
        <taxon>Sphingosinicellaceae</taxon>
        <taxon>Glacieibacterium</taxon>
    </lineage>
</organism>
<dbReference type="Pfam" id="PF00313">
    <property type="entry name" value="CSD"/>
    <property type="match status" value="1"/>
</dbReference>
<comment type="caution">
    <text evidence="2">The sequence shown here is derived from an EMBL/GenBank/DDBJ whole genome shotgun (WGS) entry which is preliminary data.</text>
</comment>
<gene>
    <name evidence="2" type="ORF">EUV02_02470</name>
</gene>
<evidence type="ECO:0000313" key="3">
    <source>
        <dbReference type="Proteomes" id="UP000297737"/>
    </source>
</evidence>
<dbReference type="EMBL" id="SIHO01000001">
    <property type="protein sequence ID" value="TFU05908.1"/>
    <property type="molecule type" value="Genomic_DNA"/>
</dbReference>
<dbReference type="AlphaFoldDB" id="A0A4Y9ESM9"/>
<dbReference type="InterPro" id="IPR012340">
    <property type="entry name" value="NA-bd_OB-fold"/>
</dbReference>
<dbReference type="InterPro" id="IPR011129">
    <property type="entry name" value="CSD"/>
</dbReference>
<feature type="domain" description="CSD" evidence="1">
    <location>
        <begin position="1"/>
        <end position="67"/>
    </location>
</feature>
<evidence type="ECO:0000313" key="2">
    <source>
        <dbReference type="EMBL" id="TFU05908.1"/>
    </source>
</evidence>
<dbReference type="RefSeq" id="WP_135244632.1">
    <property type="nucleotide sequence ID" value="NZ_SIHO01000001.1"/>
</dbReference>
<proteinExistence type="predicted"/>
<accession>A0A4Y9ESM9</accession>
<reference evidence="2 3" key="1">
    <citation type="submission" date="2019-02" db="EMBL/GenBank/DDBJ databases">
        <title>Polymorphobacter sp. isolated from the lake at the Tibet of China.</title>
        <authorList>
            <person name="Li A."/>
        </authorList>
    </citation>
    <scope>NUCLEOTIDE SEQUENCE [LARGE SCALE GENOMIC DNA]</scope>
    <source>
        <strain evidence="2 3">DJ1R-1</strain>
    </source>
</reference>
<sequence length="86" mass="9534">MATGTVKWFNRAKGFGFIRPDIGARDAFVHVSAVHVAGLDVIEEGQRIEFELTQMRDGRLTALGLRLLEDEEIENPNTDEPPGTIP</sequence>
<dbReference type="GO" id="GO:0005829">
    <property type="term" value="C:cytosol"/>
    <property type="evidence" value="ECO:0007669"/>
    <property type="project" value="UniProtKB-ARBA"/>
</dbReference>
<protein>
    <submittedName>
        <fullName evidence="2">Cold-shock protein</fullName>
    </submittedName>
</protein>
<dbReference type="PANTHER" id="PTHR46565:SF20">
    <property type="entry name" value="COLD SHOCK DOMAIN-CONTAINING PROTEIN 4"/>
    <property type="match status" value="1"/>
</dbReference>
<dbReference type="Proteomes" id="UP000297737">
    <property type="component" value="Unassembled WGS sequence"/>
</dbReference>
<dbReference type="SMART" id="SM00357">
    <property type="entry name" value="CSP"/>
    <property type="match status" value="1"/>
</dbReference>
<evidence type="ECO:0000259" key="1">
    <source>
        <dbReference type="PROSITE" id="PS51857"/>
    </source>
</evidence>
<dbReference type="OrthoDB" id="9791685at2"/>
<dbReference type="CDD" id="cd04458">
    <property type="entry name" value="CSP_CDS"/>
    <property type="match status" value="1"/>
</dbReference>
<dbReference type="GO" id="GO:0003676">
    <property type="term" value="F:nucleic acid binding"/>
    <property type="evidence" value="ECO:0007669"/>
    <property type="project" value="InterPro"/>
</dbReference>
<name>A0A4Y9ESM9_9SPHN</name>
<dbReference type="SUPFAM" id="SSF50249">
    <property type="entry name" value="Nucleic acid-binding proteins"/>
    <property type="match status" value="1"/>
</dbReference>
<keyword evidence="3" id="KW-1185">Reference proteome</keyword>
<dbReference type="PROSITE" id="PS51857">
    <property type="entry name" value="CSD_2"/>
    <property type="match status" value="1"/>
</dbReference>
<dbReference type="PRINTS" id="PR00050">
    <property type="entry name" value="COLDSHOCK"/>
</dbReference>
<dbReference type="Gene3D" id="2.40.50.140">
    <property type="entry name" value="Nucleic acid-binding proteins"/>
    <property type="match status" value="1"/>
</dbReference>